<proteinExistence type="inferred from homology"/>
<reference evidence="10 11" key="1">
    <citation type="journal article" date="2016" name="ISME J.">
        <title>Chasing the elusive Euryarchaeota class WSA2: genomes reveal a uniquely fastidious methyl-reducing methanogen.</title>
        <authorList>
            <person name="Nobu M.K."/>
            <person name="Narihiro T."/>
            <person name="Kuroda K."/>
            <person name="Mei R."/>
            <person name="Liu W.T."/>
        </authorList>
    </citation>
    <scope>NUCLEOTIDE SEQUENCE [LARGE SCALE GENOMIC DNA]</scope>
    <source>
        <strain evidence="10">U1lsi0528_Bin055</strain>
    </source>
</reference>
<evidence type="ECO:0000256" key="5">
    <source>
        <dbReference type="ARBA" id="ARBA00022692"/>
    </source>
</evidence>
<feature type="transmembrane region" description="Helical" evidence="8">
    <location>
        <begin position="95"/>
        <end position="122"/>
    </location>
</feature>
<dbReference type="PATRIC" id="fig|1705409.3.peg.834"/>
<feature type="transmembrane region" description="Helical" evidence="8">
    <location>
        <begin position="313"/>
        <end position="337"/>
    </location>
</feature>
<organism evidence="10 11">
    <name type="scientific">Candidatus Methanofastidiosum methylothiophilum</name>
    <dbReference type="NCBI Taxonomy" id="1705564"/>
    <lineage>
        <taxon>Archaea</taxon>
        <taxon>Methanobacteriati</taxon>
        <taxon>Methanobacteriota</taxon>
        <taxon>Stenosarchaea group</taxon>
        <taxon>Candidatus Methanofastidiosia</taxon>
        <taxon>Candidatus Methanofastidiosales</taxon>
        <taxon>Candidatus Methanofastidiosaceae</taxon>
        <taxon>Candidatus Methanofastidiosum</taxon>
    </lineage>
</organism>
<feature type="transmembrane region" description="Helical" evidence="8">
    <location>
        <begin position="276"/>
        <end position="293"/>
    </location>
</feature>
<evidence type="ECO:0000256" key="8">
    <source>
        <dbReference type="SAM" id="Phobius"/>
    </source>
</evidence>
<evidence type="ECO:0000256" key="7">
    <source>
        <dbReference type="ARBA" id="ARBA00023136"/>
    </source>
</evidence>
<dbReference type="GO" id="GO:0015105">
    <property type="term" value="F:arsenite transmembrane transporter activity"/>
    <property type="evidence" value="ECO:0007669"/>
    <property type="project" value="InterPro"/>
</dbReference>
<feature type="transmembrane region" description="Helical" evidence="8">
    <location>
        <begin position="56"/>
        <end position="75"/>
    </location>
</feature>
<evidence type="ECO:0000256" key="6">
    <source>
        <dbReference type="ARBA" id="ARBA00022989"/>
    </source>
</evidence>
<comment type="subcellular location">
    <subcellularLocation>
        <location evidence="1">Cell membrane</location>
        <topology evidence="1">Multi-pass membrane protein</topology>
    </subcellularLocation>
</comment>
<evidence type="ECO:0000256" key="4">
    <source>
        <dbReference type="ARBA" id="ARBA00022475"/>
    </source>
</evidence>
<dbReference type="PANTHER" id="PTHR43302:SF5">
    <property type="entry name" value="TRANSPORTER ARSB-RELATED"/>
    <property type="match status" value="1"/>
</dbReference>
<feature type="transmembrane region" description="Helical" evidence="8">
    <location>
        <begin position="349"/>
        <end position="373"/>
    </location>
</feature>
<keyword evidence="4" id="KW-1003">Cell membrane</keyword>
<dbReference type="GO" id="GO:0005886">
    <property type="term" value="C:plasma membrane"/>
    <property type="evidence" value="ECO:0007669"/>
    <property type="project" value="UniProtKB-SubCell"/>
</dbReference>
<comment type="caution">
    <text evidence="10">The sequence shown here is derived from an EMBL/GenBank/DDBJ whole genome shotgun (WGS) entry which is preliminary data.</text>
</comment>
<feature type="domain" description="Citrate transporter-like" evidence="9">
    <location>
        <begin position="24"/>
        <end position="357"/>
    </location>
</feature>
<evidence type="ECO:0000256" key="3">
    <source>
        <dbReference type="ARBA" id="ARBA00022448"/>
    </source>
</evidence>
<sequence length="412" mass="45758">MISVAILLLVFSLIAVRQVGRIKLEIWQVMGFGALACLITQQISPTDALKSINLDVILFLFGMFVIGVGLEESGYLSHLSYKIFKRAKSPDELLILILFVMGITSAFLMNDTLAIIGTPVVLHLSRKHQTSPKLLLMTLAFAVTIGSVMSPIGNPQNLLIALEGKIENPFILFFKFLLVPTLVNLAIAFYVLRFFYKDNFHNNSLNHSQEPIKNKRLAKLSKISLFLIVTMVILKISIVTAGINFDFRLTYISLVASLPILILAKHRYDILKKVDWKTLVFFVSMFILMQSVWNSGFIQEIIGNMNINITNLLMIFIVSIVLSQFISNVPLVALYLPMLLEAGASSKEMVALAAGSTIAGNLFILGAASTIIIIQNAEKKSNETITFVEFAKVGMPLTILNTLVYYAYLSLV</sequence>
<feature type="transmembrane region" description="Helical" evidence="8">
    <location>
        <begin position="223"/>
        <end position="243"/>
    </location>
</feature>
<evidence type="ECO:0000313" key="11">
    <source>
        <dbReference type="Proteomes" id="UP000075398"/>
    </source>
</evidence>
<dbReference type="STRING" id="1705564.APG08_00695"/>
<evidence type="ECO:0000256" key="2">
    <source>
        <dbReference type="ARBA" id="ARBA00009843"/>
    </source>
</evidence>
<name>A0A150J5D4_9EURY</name>
<dbReference type="EMBL" id="LNGC01000024">
    <property type="protein sequence ID" value="KYC52411.1"/>
    <property type="molecule type" value="Genomic_DNA"/>
</dbReference>
<keyword evidence="5 8" id="KW-0812">Transmembrane</keyword>
<dbReference type="InterPro" id="IPR004680">
    <property type="entry name" value="Cit_transptr-like_dom"/>
</dbReference>
<feature type="transmembrane region" description="Helical" evidence="8">
    <location>
        <begin position="172"/>
        <end position="192"/>
    </location>
</feature>
<gene>
    <name evidence="10" type="ORF">AMQ22_00815</name>
</gene>
<accession>A0A150J5D4</accession>
<feature type="transmembrane region" description="Helical" evidence="8">
    <location>
        <begin position="27"/>
        <end position="44"/>
    </location>
</feature>
<comment type="similarity">
    <text evidence="2">Belongs to the CitM (TC 2.A.11) transporter family.</text>
</comment>
<feature type="transmembrane region" description="Helical" evidence="8">
    <location>
        <begin position="393"/>
        <end position="411"/>
    </location>
</feature>
<keyword evidence="7 8" id="KW-0472">Membrane</keyword>
<keyword evidence="6 8" id="KW-1133">Transmembrane helix</keyword>
<protein>
    <submittedName>
        <fullName evidence="10">Citrate transporter</fullName>
    </submittedName>
</protein>
<dbReference type="CDD" id="cd01117">
    <property type="entry name" value="YbiR_permease"/>
    <property type="match status" value="1"/>
</dbReference>
<feature type="transmembrane region" description="Helical" evidence="8">
    <location>
        <begin position="249"/>
        <end position="264"/>
    </location>
</feature>
<dbReference type="Proteomes" id="UP000075398">
    <property type="component" value="Unassembled WGS sequence"/>
</dbReference>
<evidence type="ECO:0000256" key="1">
    <source>
        <dbReference type="ARBA" id="ARBA00004651"/>
    </source>
</evidence>
<evidence type="ECO:0000259" key="9">
    <source>
        <dbReference type="Pfam" id="PF03600"/>
    </source>
</evidence>
<dbReference type="InterPro" id="IPR000802">
    <property type="entry name" value="Arsenical_pump_ArsB"/>
</dbReference>
<feature type="transmembrane region" description="Helical" evidence="8">
    <location>
        <begin position="134"/>
        <end position="152"/>
    </location>
</feature>
<dbReference type="Pfam" id="PF03600">
    <property type="entry name" value="CitMHS"/>
    <property type="match status" value="1"/>
</dbReference>
<evidence type="ECO:0000313" key="10">
    <source>
        <dbReference type="EMBL" id="KYC52411.1"/>
    </source>
</evidence>
<dbReference type="AlphaFoldDB" id="A0A150J5D4"/>
<dbReference type="PANTHER" id="PTHR43302">
    <property type="entry name" value="TRANSPORTER ARSB-RELATED"/>
    <property type="match status" value="1"/>
</dbReference>
<dbReference type="PRINTS" id="PR00758">
    <property type="entry name" value="ARSENICPUMP"/>
</dbReference>
<keyword evidence="3" id="KW-0813">Transport</keyword>